<evidence type="ECO:0000256" key="3">
    <source>
        <dbReference type="ARBA" id="ARBA00022692"/>
    </source>
</evidence>
<proteinExistence type="predicted"/>
<evidence type="ECO:0000256" key="6">
    <source>
        <dbReference type="SAM" id="Phobius"/>
    </source>
</evidence>
<dbReference type="KEGG" id="ttz:FHG85_11790"/>
<dbReference type="GO" id="GO:0005886">
    <property type="term" value="C:plasma membrane"/>
    <property type="evidence" value="ECO:0007669"/>
    <property type="project" value="UniProtKB-SubCell"/>
</dbReference>
<dbReference type="EMBL" id="CP041345">
    <property type="protein sequence ID" value="QKG80915.1"/>
    <property type="molecule type" value="Genomic_DNA"/>
</dbReference>
<name>A0A7D3XM53_9BACT</name>
<dbReference type="Proteomes" id="UP000500961">
    <property type="component" value="Chromosome"/>
</dbReference>
<sequence length="178" mass="20339">MKKTISASLNRKAYILDEDAYEMLERYLSSLEYHFQSDENKTEILDDIETRIAEHFDKIIKVEGQVINTENVKNVIATIGTPSDLDSDDLNTSSVSQKAYPKLYRDLEERVLGGICSGMGHYWKVDPVLFRLVFVLLALWGGIGILIYLVLWIVIPPAKTPSERLEMKGEQFNINNIK</sequence>
<evidence type="ECO:0000313" key="8">
    <source>
        <dbReference type="EMBL" id="QKG80915.1"/>
    </source>
</evidence>
<dbReference type="PANTHER" id="PTHR33885">
    <property type="entry name" value="PHAGE SHOCK PROTEIN C"/>
    <property type="match status" value="1"/>
</dbReference>
<keyword evidence="2" id="KW-1003">Cell membrane</keyword>
<organism evidence="8 9">
    <name type="scientific">Tenuifilum thalassicum</name>
    <dbReference type="NCBI Taxonomy" id="2590900"/>
    <lineage>
        <taxon>Bacteria</taxon>
        <taxon>Pseudomonadati</taxon>
        <taxon>Bacteroidota</taxon>
        <taxon>Bacteroidia</taxon>
        <taxon>Bacteroidales</taxon>
        <taxon>Tenuifilaceae</taxon>
        <taxon>Tenuifilum</taxon>
    </lineage>
</organism>
<keyword evidence="9" id="KW-1185">Reference proteome</keyword>
<protein>
    <submittedName>
        <fullName evidence="8">PspC domain-containing protein</fullName>
    </submittedName>
</protein>
<keyword evidence="3 6" id="KW-0812">Transmembrane</keyword>
<evidence type="ECO:0000256" key="1">
    <source>
        <dbReference type="ARBA" id="ARBA00004162"/>
    </source>
</evidence>
<keyword evidence="5 6" id="KW-0472">Membrane</keyword>
<evidence type="ECO:0000256" key="5">
    <source>
        <dbReference type="ARBA" id="ARBA00023136"/>
    </source>
</evidence>
<dbReference type="Pfam" id="PF04024">
    <property type="entry name" value="PspC"/>
    <property type="match status" value="1"/>
</dbReference>
<dbReference type="InterPro" id="IPR052027">
    <property type="entry name" value="PspC"/>
</dbReference>
<dbReference type="InterPro" id="IPR007168">
    <property type="entry name" value="Phageshock_PspC_N"/>
</dbReference>
<evidence type="ECO:0000256" key="4">
    <source>
        <dbReference type="ARBA" id="ARBA00022989"/>
    </source>
</evidence>
<gene>
    <name evidence="8" type="ORF">FHG85_11790</name>
</gene>
<dbReference type="PANTHER" id="PTHR33885:SF3">
    <property type="entry name" value="PHAGE SHOCK PROTEIN C"/>
    <property type="match status" value="1"/>
</dbReference>
<keyword evidence="4 6" id="KW-1133">Transmembrane helix</keyword>
<accession>A0A7D3XM53</accession>
<evidence type="ECO:0000259" key="7">
    <source>
        <dbReference type="Pfam" id="PF04024"/>
    </source>
</evidence>
<reference evidence="8 9" key="1">
    <citation type="submission" date="2019-07" db="EMBL/GenBank/DDBJ databases">
        <title>Thalassofilum flectens gen. nov., sp. nov., a novel moderate thermophilic anaerobe from a shallow sea hot spring in Kunashir Island (Russia), representing a new family in the order Bacteroidales, and proposal of Thalassofilacea fam. nov.</title>
        <authorList>
            <person name="Kochetkova T.V."/>
            <person name="Podosokorskaya O.A."/>
            <person name="Novikov A."/>
            <person name="Elcheninov A.G."/>
            <person name="Toshchakov S.V."/>
            <person name="Kublanov I.V."/>
        </authorList>
    </citation>
    <scope>NUCLEOTIDE SEQUENCE [LARGE SCALE GENOMIC DNA]</scope>
    <source>
        <strain evidence="8 9">38-H</strain>
    </source>
</reference>
<feature type="domain" description="Phage shock protein PspC N-terminal" evidence="7">
    <location>
        <begin position="102"/>
        <end position="157"/>
    </location>
</feature>
<dbReference type="AlphaFoldDB" id="A0A7D3XM53"/>
<evidence type="ECO:0000313" key="9">
    <source>
        <dbReference type="Proteomes" id="UP000500961"/>
    </source>
</evidence>
<evidence type="ECO:0000256" key="2">
    <source>
        <dbReference type="ARBA" id="ARBA00022475"/>
    </source>
</evidence>
<dbReference type="RefSeq" id="WP_173076141.1">
    <property type="nucleotide sequence ID" value="NZ_CP041345.1"/>
</dbReference>
<feature type="transmembrane region" description="Helical" evidence="6">
    <location>
        <begin position="128"/>
        <end position="155"/>
    </location>
</feature>
<comment type="subcellular location">
    <subcellularLocation>
        <location evidence="1">Cell membrane</location>
        <topology evidence="1">Single-pass membrane protein</topology>
    </subcellularLocation>
</comment>